<name>K0RJP6_THAOC</name>
<reference evidence="2 3" key="1">
    <citation type="journal article" date="2012" name="Genome Biol.">
        <title>Genome and low-iron response of an oceanic diatom adapted to chronic iron limitation.</title>
        <authorList>
            <person name="Lommer M."/>
            <person name="Specht M."/>
            <person name="Roy A.S."/>
            <person name="Kraemer L."/>
            <person name="Andreson R."/>
            <person name="Gutowska M.A."/>
            <person name="Wolf J."/>
            <person name="Bergner S.V."/>
            <person name="Schilhabel M.B."/>
            <person name="Klostermeier U.C."/>
            <person name="Beiko R.G."/>
            <person name="Rosenstiel P."/>
            <person name="Hippler M."/>
            <person name="Laroche J."/>
        </authorList>
    </citation>
    <scope>NUCLEOTIDE SEQUENCE [LARGE SCALE GENOMIC DNA]</scope>
    <source>
        <strain evidence="2 3">CCMP1005</strain>
    </source>
</reference>
<dbReference type="AlphaFoldDB" id="K0RJP6"/>
<evidence type="ECO:0000313" key="3">
    <source>
        <dbReference type="Proteomes" id="UP000266841"/>
    </source>
</evidence>
<organism evidence="2 3">
    <name type="scientific">Thalassiosira oceanica</name>
    <name type="common">Marine diatom</name>
    <dbReference type="NCBI Taxonomy" id="159749"/>
    <lineage>
        <taxon>Eukaryota</taxon>
        <taxon>Sar</taxon>
        <taxon>Stramenopiles</taxon>
        <taxon>Ochrophyta</taxon>
        <taxon>Bacillariophyta</taxon>
        <taxon>Coscinodiscophyceae</taxon>
        <taxon>Thalassiosirophycidae</taxon>
        <taxon>Thalassiosirales</taxon>
        <taxon>Thalassiosiraceae</taxon>
        <taxon>Thalassiosira</taxon>
    </lineage>
</organism>
<evidence type="ECO:0000256" key="1">
    <source>
        <dbReference type="SAM" id="MobiDB-lite"/>
    </source>
</evidence>
<feature type="compositionally biased region" description="Basic and acidic residues" evidence="1">
    <location>
        <begin position="66"/>
        <end position="82"/>
    </location>
</feature>
<protein>
    <submittedName>
        <fullName evidence="2">Uncharacterized protein</fullName>
    </submittedName>
</protein>
<gene>
    <name evidence="2" type="ORF">THAOC_28219</name>
</gene>
<dbReference type="EMBL" id="AGNL01039705">
    <property type="protein sequence ID" value="EJK52494.1"/>
    <property type="molecule type" value="Genomic_DNA"/>
</dbReference>
<proteinExistence type="predicted"/>
<sequence length="104" mass="11635">MSSRTRDFLGTCAGEKAPTPQLAKAKSALIAFGWNMLRRRALVERGDPSSRPQRTDEVEAEEEEERREAYNRRGEGGRKGADAEIGSMFATWPLVVSKRPARPM</sequence>
<feature type="region of interest" description="Disordered" evidence="1">
    <location>
        <begin position="43"/>
        <end position="84"/>
    </location>
</feature>
<feature type="region of interest" description="Disordered" evidence="1">
    <location>
        <begin position="1"/>
        <end position="21"/>
    </location>
</feature>
<accession>K0RJP6</accession>
<evidence type="ECO:0000313" key="2">
    <source>
        <dbReference type="EMBL" id="EJK52494.1"/>
    </source>
</evidence>
<dbReference type="Proteomes" id="UP000266841">
    <property type="component" value="Unassembled WGS sequence"/>
</dbReference>
<feature type="compositionally biased region" description="Basic and acidic residues" evidence="1">
    <location>
        <begin position="43"/>
        <end position="57"/>
    </location>
</feature>
<keyword evidence="3" id="KW-1185">Reference proteome</keyword>
<comment type="caution">
    <text evidence="2">The sequence shown here is derived from an EMBL/GenBank/DDBJ whole genome shotgun (WGS) entry which is preliminary data.</text>
</comment>